<dbReference type="Proteomes" id="UP000780875">
    <property type="component" value="Unassembled WGS sequence"/>
</dbReference>
<organism evidence="1 2">
    <name type="scientific">Nocardioides mangrovi</name>
    <dbReference type="NCBI Taxonomy" id="2874580"/>
    <lineage>
        <taxon>Bacteria</taxon>
        <taxon>Bacillati</taxon>
        <taxon>Actinomycetota</taxon>
        <taxon>Actinomycetes</taxon>
        <taxon>Propionibacteriales</taxon>
        <taxon>Nocardioidaceae</taxon>
        <taxon>Nocardioides</taxon>
    </lineage>
</organism>
<accession>A0ABS7UDJ1</accession>
<dbReference type="EMBL" id="JAIQZJ010000006">
    <property type="protein sequence ID" value="MBZ5738890.1"/>
    <property type="molecule type" value="Genomic_DNA"/>
</dbReference>
<comment type="caution">
    <text evidence="1">The sequence shown here is derived from an EMBL/GenBank/DDBJ whole genome shotgun (WGS) entry which is preliminary data.</text>
</comment>
<evidence type="ECO:0000313" key="1">
    <source>
        <dbReference type="EMBL" id="MBZ5738890.1"/>
    </source>
</evidence>
<dbReference type="RefSeq" id="WP_224123261.1">
    <property type="nucleotide sequence ID" value="NZ_JAIQZJ010000006.1"/>
</dbReference>
<keyword evidence="2" id="KW-1185">Reference proteome</keyword>
<proteinExistence type="predicted"/>
<evidence type="ECO:0000313" key="2">
    <source>
        <dbReference type="Proteomes" id="UP000780875"/>
    </source>
</evidence>
<reference evidence="1 2" key="1">
    <citation type="submission" date="2021-09" db="EMBL/GenBank/DDBJ databases">
        <title>Whole genome sequence of Nocardioides sp. GBK3QG-3.</title>
        <authorList>
            <person name="Tuo L."/>
        </authorList>
    </citation>
    <scope>NUCLEOTIDE SEQUENCE [LARGE SCALE GENOMIC DNA]</scope>
    <source>
        <strain evidence="1 2">GBK3QG-3</strain>
    </source>
</reference>
<name>A0ABS7UDJ1_9ACTN</name>
<protein>
    <submittedName>
        <fullName evidence="1">DUF6054 family protein</fullName>
    </submittedName>
</protein>
<gene>
    <name evidence="1" type="ORF">K8U61_12005</name>
</gene>
<dbReference type="InterPro" id="IPR046117">
    <property type="entry name" value="DUF6054"/>
</dbReference>
<dbReference type="Pfam" id="PF19524">
    <property type="entry name" value="DUF6054"/>
    <property type="match status" value="1"/>
</dbReference>
<sequence length="122" mass="13194">MAHYDVRLTGDPDDFIAHFDQAITTTSVTASREHTVDHRIGDARMLVGNYERFSAMGSSRVSLSISVLAVGSEMAVSLVSSGGSQAMFLKLNTFGEESFLEMGVRAITGYTQGRTHMDGDGR</sequence>